<feature type="transmembrane region" description="Helical" evidence="1">
    <location>
        <begin position="90"/>
        <end position="109"/>
    </location>
</feature>
<keyword evidence="1" id="KW-1133">Transmembrane helix</keyword>
<evidence type="ECO:0000313" key="3">
    <source>
        <dbReference type="Proteomes" id="UP000663499"/>
    </source>
</evidence>
<gene>
    <name evidence="2" type="ORF">J0B03_08455</name>
</gene>
<dbReference type="Proteomes" id="UP000663499">
    <property type="component" value="Chromosome"/>
</dbReference>
<evidence type="ECO:0000313" key="2">
    <source>
        <dbReference type="EMBL" id="QSX07840.1"/>
    </source>
</evidence>
<keyword evidence="3" id="KW-1185">Reference proteome</keyword>
<dbReference type="EMBL" id="CP071444">
    <property type="protein sequence ID" value="QSX07840.1"/>
    <property type="molecule type" value="Genomic_DNA"/>
</dbReference>
<evidence type="ECO:0000256" key="1">
    <source>
        <dbReference type="SAM" id="Phobius"/>
    </source>
</evidence>
<dbReference type="KEGG" id="alka:J0B03_08455"/>
<dbReference type="RefSeq" id="WP_207299182.1">
    <property type="nucleotide sequence ID" value="NZ_CP071444.1"/>
</dbReference>
<feature type="transmembrane region" description="Helical" evidence="1">
    <location>
        <begin position="135"/>
        <end position="151"/>
    </location>
</feature>
<feature type="transmembrane region" description="Helical" evidence="1">
    <location>
        <begin position="50"/>
        <end position="70"/>
    </location>
</feature>
<protein>
    <submittedName>
        <fullName evidence="2">Uncharacterized protein</fullName>
    </submittedName>
</protein>
<accession>A0A975AHU1</accession>
<reference evidence="2" key="1">
    <citation type="submission" date="2021-03" db="EMBL/GenBank/DDBJ databases">
        <title>Alkalibacter marinus sp. nov., isolated from tidal flat sediment.</title>
        <authorList>
            <person name="Namirimu T."/>
            <person name="Yang J.-A."/>
            <person name="Yang S.-H."/>
            <person name="Kim Y.-J."/>
            <person name="Kwon K.K."/>
        </authorList>
    </citation>
    <scope>NUCLEOTIDE SEQUENCE</scope>
    <source>
        <strain evidence="2">ES005</strain>
    </source>
</reference>
<feature type="transmembrane region" description="Helical" evidence="1">
    <location>
        <begin position="12"/>
        <end position="38"/>
    </location>
</feature>
<proteinExistence type="predicted"/>
<name>A0A975AHU1_9FIRM</name>
<feature type="transmembrane region" description="Helical" evidence="1">
    <location>
        <begin position="157"/>
        <end position="177"/>
    </location>
</feature>
<organism evidence="2 3">
    <name type="scientific">Alkalibacter rhizosphaerae</name>
    <dbReference type="NCBI Taxonomy" id="2815577"/>
    <lineage>
        <taxon>Bacteria</taxon>
        <taxon>Bacillati</taxon>
        <taxon>Bacillota</taxon>
        <taxon>Clostridia</taxon>
        <taxon>Eubacteriales</taxon>
        <taxon>Eubacteriaceae</taxon>
        <taxon>Alkalibacter</taxon>
    </lineage>
</organism>
<sequence>MVTEAFKRLFWGFLLVLLDFRISGWDILPDVIGYLFFVSALKVLAEQSDFFRRSINLNMAMIFLSIVYLYEQPNNQGGVSYAQHPLGGFGAFLGFIGFFVSLLLIYRIFMGIKEMSEQNGYVDLAQEAQKRWKQYLFLQFAVILALLLILVPPLALLYILAIIVFNVVYVFVVLGFLRRCREAFASLD</sequence>
<keyword evidence="1" id="KW-0472">Membrane</keyword>
<dbReference type="AlphaFoldDB" id="A0A975AHU1"/>
<keyword evidence="1" id="KW-0812">Transmembrane</keyword>